<evidence type="ECO:0000313" key="1">
    <source>
        <dbReference type="EMBL" id="KAI0056244.1"/>
    </source>
</evidence>
<organism evidence="1 2">
    <name type="scientific">Artomyces pyxidatus</name>
    <dbReference type="NCBI Taxonomy" id="48021"/>
    <lineage>
        <taxon>Eukaryota</taxon>
        <taxon>Fungi</taxon>
        <taxon>Dikarya</taxon>
        <taxon>Basidiomycota</taxon>
        <taxon>Agaricomycotina</taxon>
        <taxon>Agaricomycetes</taxon>
        <taxon>Russulales</taxon>
        <taxon>Auriscalpiaceae</taxon>
        <taxon>Artomyces</taxon>
    </lineage>
</organism>
<dbReference type="EMBL" id="MU277268">
    <property type="protein sequence ID" value="KAI0056244.1"/>
    <property type="molecule type" value="Genomic_DNA"/>
</dbReference>
<name>A0ACB8SI65_9AGAM</name>
<keyword evidence="2" id="KW-1185">Reference proteome</keyword>
<comment type="caution">
    <text evidence="1">The sequence shown here is derived from an EMBL/GenBank/DDBJ whole genome shotgun (WGS) entry which is preliminary data.</text>
</comment>
<evidence type="ECO:0000313" key="2">
    <source>
        <dbReference type="Proteomes" id="UP000814140"/>
    </source>
</evidence>
<dbReference type="Proteomes" id="UP000814140">
    <property type="component" value="Unassembled WGS sequence"/>
</dbReference>
<accession>A0ACB8SI65</accession>
<gene>
    <name evidence="1" type="ORF">BV25DRAFT_1644023</name>
</gene>
<reference evidence="1" key="1">
    <citation type="submission" date="2021-03" db="EMBL/GenBank/DDBJ databases">
        <authorList>
            <consortium name="DOE Joint Genome Institute"/>
            <person name="Ahrendt S."/>
            <person name="Looney B.P."/>
            <person name="Miyauchi S."/>
            <person name="Morin E."/>
            <person name="Drula E."/>
            <person name="Courty P.E."/>
            <person name="Chicoki N."/>
            <person name="Fauchery L."/>
            <person name="Kohler A."/>
            <person name="Kuo A."/>
            <person name="Labutti K."/>
            <person name="Pangilinan J."/>
            <person name="Lipzen A."/>
            <person name="Riley R."/>
            <person name="Andreopoulos W."/>
            <person name="He G."/>
            <person name="Johnson J."/>
            <person name="Barry K.W."/>
            <person name="Grigoriev I.V."/>
            <person name="Nagy L."/>
            <person name="Hibbett D."/>
            <person name="Henrissat B."/>
            <person name="Matheny P.B."/>
            <person name="Labbe J."/>
            <person name="Martin F."/>
        </authorList>
    </citation>
    <scope>NUCLEOTIDE SEQUENCE</scope>
    <source>
        <strain evidence="1">HHB10654</strain>
    </source>
</reference>
<protein>
    <submittedName>
        <fullName evidence="1">RTA1-domain-containing protein</fullName>
    </submittedName>
</protein>
<proteinExistence type="predicted"/>
<reference evidence="1" key="2">
    <citation type="journal article" date="2022" name="New Phytol.">
        <title>Evolutionary transition to the ectomycorrhizal habit in the genomes of a hyperdiverse lineage of mushroom-forming fungi.</title>
        <authorList>
            <person name="Looney B."/>
            <person name="Miyauchi S."/>
            <person name="Morin E."/>
            <person name="Drula E."/>
            <person name="Courty P.E."/>
            <person name="Kohler A."/>
            <person name="Kuo A."/>
            <person name="LaButti K."/>
            <person name="Pangilinan J."/>
            <person name="Lipzen A."/>
            <person name="Riley R."/>
            <person name="Andreopoulos W."/>
            <person name="He G."/>
            <person name="Johnson J."/>
            <person name="Nolan M."/>
            <person name="Tritt A."/>
            <person name="Barry K.W."/>
            <person name="Grigoriev I.V."/>
            <person name="Nagy L.G."/>
            <person name="Hibbett D."/>
            <person name="Henrissat B."/>
            <person name="Matheny P.B."/>
            <person name="Labbe J."/>
            <person name="Martin F.M."/>
        </authorList>
    </citation>
    <scope>NUCLEOTIDE SEQUENCE</scope>
    <source>
        <strain evidence="1">HHB10654</strain>
    </source>
</reference>
<sequence length="301" mass="33298">MGSSAESEYHYVPTEWICALFIALYSLSTLIHVGQAAWYRMWWLFPTAVCAGILEILGWSGRLWSSLNHTLFGPYIMQITTTIIAPTPLVAANFIILGRIIGCLGDRYSCLNAKWYTIVFVSCDVIALTVQSVGGATASNADNDLHKANIGGNIMLGGIVFQLVAIVFYVALAGEFLFRYIKDRPFLRSGSVLQRRGSTTQRMKILLGGMSFMTVCIFIRSIYRTIELSDGWDGKIMSTQVLFNVLDGAMICLAMFTLNACHPGFLLKPDVIHTGSPDWQMGTLPITLQKESVDTKVENVI</sequence>